<feature type="region of interest" description="Disordered" evidence="1">
    <location>
        <begin position="127"/>
        <end position="183"/>
    </location>
</feature>
<feature type="region of interest" description="Disordered" evidence="1">
    <location>
        <begin position="1"/>
        <end position="29"/>
    </location>
</feature>
<evidence type="ECO:0000313" key="3">
    <source>
        <dbReference type="Proteomes" id="UP000007015"/>
    </source>
</evidence>
<dbReference type="Gramene" id="BGIOSGA021237-TA">
    <property type="protein sequence ID" value="BGIOSGA021237-PA"/>
    <property type="gene ID" value="BGIOSGA021237"/>
</dbReference>
<protein>
    <submittedName>
        <fullName evidence="2">Uncharacterized protein</fullName>
    </submittedName>
</protein>
<evidence type="ECO:0000313" key="2">
    <source>
        <dbReference type="EMBL" id="EEC80621.1"/>
    </source>
</evidence>
<dbReference type="EMBL" id="CM000131">
    <property type="protein sequence ID" value="EEC80621.1"/>
    <property type="molecule type" value="Genomic_DNA"/>
</dbReference>
<feature type="compositionally biased region" description="Basic and acidic residues" evidence="1">
    <location>
        <begin position="127"/>
        <end position="140"/>
    </location>
</feature>
<gene>
    <name evidence="2" type="ORF">OsI_22991</name>
</gene>
<dbReference type="AlphaFoldDB" id="B8B2D7"/>
<dbReference type="Proteomes" id="UP000007015">
    <property type="component" value="Chromosome 6"/>
</dbReference>
<dbReference type="HOGENOM" id="CLU_1477445_0_0_1"/>
<feature type="region of interest" description="Disordered" evidence="1">
    <location>
        <begin position="78"/>
        <end position="112"/>
    </location>
</feature>
<sequence>MGVSMKLVFRGAGSASSSSKGHKVESVHATDLPSRVDAFDAFDHREGKGDERVDDLLASQTNLMHVSDMNSLGQCQQKEGMQLKKEDSIEESSMEDTCSPIKRKNLDSSSVRRVGKVQQALLEYEQHRGNQDLEQKKVGDSTRALKRSRKEAGRGTEKDDMEATNPGAAGKLVGPVLGFHQEQ</sequence>
<keyword evidence="3" id="KW-1185">Reference proteome</keyword>
<proteinExistence type="predicted"/>
<name>B8B2D7_ORYSI</name>
<reference evidence="2 3" key="1">
    <citation type="journal article" date="2005" name="PLoS Biol.">
        <title>The genomes of Oryza sativa: a history of duplications.</title>
        <authorList>
            <person name="Yu J."/>
            <person name="Wang J."/>
            <person name="Lin W."/>
            <person name="Li S."/>
            <person name="Li H."/>
            <person name="Zhou J."/>
            <person name="Ni P."/>
            <person name="Dong W."/>
            <person name="Hu S."/>
            <person name="Zeng C."/>
            <person name="Zhang J."/>
            <person name="Zhang Y."/>
            <person name="Li R."/>
            <person name="Xu Z."/>
            <person name="Li S."/>
            <person name="Li X."/>
            <person name="Zheng H."/>
            <person name="Cong L."/>
            <person name="Lin L."/>
            <person name="Yin J."/>
            <person name="Geng J."/>
            <person name="Li G."/>
            <person name="Shi J."/>
            <person name="Liu J."/>
            <person name="Lv H."/>
            <person name="Li J."/>
            <person name="Wang J."/>
            <person name="Deng Y."/>
            <person name="Ran L."/>
            <person name="Shi X."/>
            <person name="Wang X."/>
            <person name="Wu Q."/>
            <person name="Li C."/>
            <person name="Ren X."/>
            <person name="Wang J."/>
            <person name="Wang X."/>
            <person name="Li D."/>
            <person name="Liu D."/>
            <person name="Zhang X."/>
            <person name="Ji Z."/>
            <person name="Zhao W."/>
            <person name="Sun Y."/>
            <person name="Zhang Z."/>
            <person name="Bao J."/>
            <person name="Han Y."/>
            <person name="Dong L."/>
            <person name="Ji J."/>
            <person name="Chen P."/>
            <person name="Wu S."/>
            <person name="Liu J."/>
            <person name="Xiao Y."/>
            <person name="Bu D."/>
            <person name="Tan J."/>
            <person name="Yang L."/>
            <person name="Ye C."/>
            <person name="Zhang J."/>
            <person name="Xu J."/>
            <person name="Zhou Y."/>
            <person name="Yu Y."/>
            <person name="Zhang B."/>
            <person name="Zhuang S."/>
            <person name="Wei H."/>
            <person name="Liu B."/>
            <person name="Lei M."/>
            <person name="Yu H."/>
            <person name="Li Y."/>
            <person name="Xu H."/>
            <person name="Wei S."/>
            <person name="He X."/>
            <person name="Fang L."/>
            <person name="Zhang Z."/>
            <person name="Zhang Y."/>
            <person name="Huang X."/>
            <person name="Su Z."/>
            <person name="Tong W."/>
            <person name="Li J."/>
            <person name="Tong Z."/>
            <person name="Li S."/>
            <person name="Ye J."/>
            <person name="Wang L."/>
            <person name="Fang L."/>
            <person name="Lei T."/>
            <person name="Chen C."/>
            <person name="Chen H."/>
            <person name="Xu Z."/>
            <person name="Li H."/>
            <person name="Huang H."/>
            <person name="Zhang F."/>
            <person name="Xu H."/>
            <person name="Li N."/>
            <person name="Zhao C."/>
            <person name="Li S."/>
            <person name="Dong L."/>
            <person name="Huang Y."/>
            <person name="Li L."/>
            <person name="Xi Y."/>
            <person name="Qi Q."/>
            <person name="Li W."/>
            <person name="Zhang B."/>
            <person name="Hu W."/>
            <person name="Zhang Y."/>
            <person name="Tian X."/>
            <person name="Jiao Y."/>
            <person name="Liang X."/>
            <person name="Jin J."/>
            <person name="Gao L."/>
            <person name="Zheng W."/>
            <person name="Hao B."/>
            <person name="Liu S."/>
            <person name="Wang W."/>
            <person name="Yuan L."/>
            <person name="Cao M."/>
            <person name="McDermott J."/>
            <person name="Samudrala R."/>
            <person name="Wang J."/>
            <person name="Wong G.K."/>
            <person name="Yang H."/>
        </authorList>
    </citation>
    <scope>NUCLEOTIDE SEQUENCE [LARGE SCALE GENOMIC DNA]</scope>
    <source>
        <strain evidence="3">cv. 93-11</strain>
    </source>
</reference>
<accession>B8B2D7</accession>
<organism evidence="2 3">
    <name type="scientific">Oryza sativa subsp. indica</name>
    <name type="common">Rice</name>
    <dbReference type="NCBI Taxonomy" id="39946"/>
    <lineage>
        <taxon>Eukaryota</taxon>
        <taxon>Viridiplantae</taxon>
        <taxon>Streptophyta</taxon>
        <taxon>Embryophyta</taxon>
        <taxon>Tracheophyta</taxon>
        <taxon>Spermatophyta</taxon>
        <taxon>Magnoliopsida</taxon>
        <taxon>Liliopsida</taxon>
        <taxon>Poales</taxon>
        <taxon>Poaceae</taxon>
        <taxon>BOP clade</taxon>
        <taxon>Oryzoideae</taxon>
        <taxon>Oryzeae</taxon>
        <taxon>Oryzinae</taxon>
        <taxon>Oryza</taxon>
        <taxon>Oryza sativa</taxon>
    </lineage>
</organism>
<evidence type="ECO:0000256" key="1">
    <source>
        <dbReference type="SAM" id="MobiDB-lite"/>
    </source>
</evidence>